<dbReference type="PANTHER" id="PTHR21485:SF3">
    <property type="entry name" value="N-ACYLNEURAMINATE CYTIDYLYLTRANSFERASE"/>
    <property type="match status" value="1"/>
</dbReference>
<reference evidence="2" key="1">
    <citation type="submission" date="2022-01" db="EMBL/GenBank/DDBJ databases">
        <authorList>
            <person name="King R."/>
        </authorList>
    </citation>
    <scope>NUCLEOTIDE SEQUENCE</scope>
</reference>
<dbReference type="AlphaFoldDB" id="A0A9P0NCK4"/>
<feature type="chain" id="PRO_5040318455" description="N-acylneuraminate cytidylyltransferase" evidence="1">
    <location>
        <begin position="21"/>
        <end position="265"/>
    </location>
</feature>
<dbReference type="Gene3D" id="3.90.550.10">
    <property type="entry name" value="Spore Coat Polysaccharide Biosynthesis Protein SpsA, Chain A"/>
    <property type="match status" value="1"/>
</dbReference>
<evidence type="ECO:0000256" key="1">
    <source>
        <dbReference type="SAM" id="SignalP"/>
    </source>
</evidence>
<dbReference type="EMBL" id="OU895877">
    <property type="protein sequence ID" value="CAH1707401.1"/>
    <property type="molecule type" value="Genomic_DNA"/>
</dbReference>
<dbReference type="OrthoDB" id="6057829at2759"/>
<keyword evidence="3" id="KW-1185">Reference proteome</keyword>
<dbReference type="Pfam" id="PF02348">
    <property type="entry name" value="CTP_transf_3"/>
    <property type="match status" value="1"/>
</dbReference>
<dbReference type="SUPFAM" id="SSF53448">
    <property type="entry name" value="Nucleotide-diphospho-sugar transferases"/>
    <property type="match status" value="1"/>
</dbReference>
<proteinExistence type="predicted"/>
<evidence type="ECO:0000313" key="3">
    <source>
        <dbReference type="Proteomes" id="UP001153620"/>
    </source>
</evidence>
<dbReference type="GO" id="GO:0008781">
    <property type="term" value="F:N-acylneuraminate cytidylyltransferase activity"/>
    <property type="evidence" value="ECO:0007669"/>
    <property type="project" value="TreeGrafter"/>
</dbReference>
<evidence type="ECO:0000313" key="2">
    <source>
        <dbReference type="EMBL" id="CAH1707401.1"/>
    </source>
</evidence>
<dbReference type="InterPro" id="IPR050793">
    <property type="entry name" value="CMP-NeuNAc_synthase"/>
</dbReference>
<sequence length="265" mass="30594">MLKISIVVSFFSTLLCHVDCHNNFSNDDSSAGIIALILARGGSKGIKMKNIQMIDGTTLLGISLKEIQKAEIFESIWVSTDDDEIAKEGLKYNANIHERDPQHARDESKSIDAVQEFLLNHPNISRLALIQCTSPFISHQYLREAFHKFTNRDCVFSAVKSFKLRWKYADDNRKKIVPINFDYRNRPRRQDWDGEFIEAGMFYFTKRELLNEGLFQNDNCDIVQIKNEDSLEIDRPDDLELARVLNKYRKTLDADDRSSFCSTGK</sequence>
<gene>
    <name evidence="2" type="ORF">CHIRRI_LOCUS241</name>
</gene>
<feature type="signal peptide" evidence="1">
    <location>
        <begin position="1"/>
        <end position="20"/>
    </location>
</feature>
<dbReference type="Proteomes" id="UP001153620">
    <property type="component" value="Chromosome 1"/>
</dbReference>
<organism evidence="2 3">
    <name type="scientific">Chironomus riparius</name>
    <dbReference type="NCBI Taxonomy" id="315576"/>
    <lineage>
        <taxon>Eukaryota</taxon>
        <taxon>Metazoa</taxon>
        <taxon>Ecdysozoa</taxon>
        <taxon>Arthropoda</taxon>
        <taxon>Hexapoda</taxon>
        <taxon>Insecta</taxon>
        <taxon>Pterygota</taxon>
        <taxon>Neoptera</taxon>
        <taxon>Endopterygota</taxon>
        <taxon>Diptera</taxon>
        <taxon>Nematocera</taxon>
        <taxon>Chironomoidea</taxon>
        <taxon>Chironomidae</taxon>
        <taxon>Chironominae</taxon>
        <taxon>Chironomus</taxon>
    </lineage>
</organism>
<keyword evidence="1" id="KW-0732">Signal</keyword>
<name>A0A9P0NCK4_9DIPT</name>
<dbReference type="InterPro" id="IPR029044">
    <property type="entry name" value="Nucleotide-diphossugar_trans"/>
</dbReference>
<dbReference type="CDD" id="cd02513">
    <property type="entry name" value="CMP-NeuAc_Synthase"/>
    <property type="match status" value="1"/>
</dbReference>
<evidence type="ECO:0008006" key="4">
    <source>
        <dbReference type="Google" id="ProtNLM"/>
    </source>
</evidence>
<reference evidence="2" key="2">
    <citation type="submission" date="2022-10" db="EMBL/GenBank/DDBJ databases">
        <authorList>
            <consortium name="ENA_rothamsted_submissions"/>
            <consortium name="culmorum"/>
            <person name="King R."/>
        </authorList>
    </citation>
    <scope>NUCLEOTIDE SEQUENCE</scope>
</reference>
<dbReference type="InterPro" id="IPR003329">
    <property type="entry name" value="Cytidylyl_trans"/>
</dbReference>
<protein>
    <recommendedName>
        <fullName evidence="4">N-acylneuraminate cytidylyltransferase</fullName>
    </recommendedName>
</protein>
<accession>A0A9P0NCK4</accession>
<dbReference type="PANTHER" id="PTHR21485">
    <property type="entry name" value="HAD SUPERFAMILY MEMBERS CMAS AND KDSC"/>
    <property type="match status" value="1"/>
</dbReference>